<name>A0A0C2BRK8_9BURK</name>
<sequence>MTLKNNNARNEAGADVTELGGGVTQQRKILHCSYKHIKSILNELSRAGLALSGVNTLTQRAVLLKTLQYLGPRGLNTYEGTAAGYARLATRIQELEEDWIIASQRETVIGPDGLVHPGIARYVLVGLRKDAINPQGALDLEVPA</sequence>
<dbReference type="EMBL" id="JWJG01000028">
    <property type="protein sequence ID" value="KIF80711.1"/>
    <property type="molecule type" value="Genomic_DNA"/>
</dbReference>
<keyword evidence="2" id="KW-1185">Reference proteome</keyword>
<reference evidence="1 2" key="1">
    <citation type="submission" date="2014-12" db="EMBL/GenBank/DDBJ databases">
        <title>Denitrispirillum autotrophicum gen. nov., sp. nov., Denitrifying, Facultatively Autotrophic Bacteria Isolated from Rice Paddy Soil.</title>
        <authorList>
            <person name="Ishii S."/>
            <person name="Ashida N."/>
            <person name="Ohno H."/>
            <person name="Otsuka S."/>
            <person name="Yokota A."/>
            <person name="Senoo K."/>
        </authorList>
    </citation>
    <scope>NUCLEOTIDE SEQUENCE [LARGE SCALE GENOMIC DNA]</scope>
    <source>
        <strain evidence="1 2">TSA66</strain>
    </source>
</reference>
<comment type="caution">
    <text evidence="1">The sequence shown here is derived from an EMBL/GenBank/DDBJ whole genome shotgun (WGS) entry which is preliminary data.</text>
</comment>
<accession>A0A0C2BRK8</accession>
<dbReference type="AlphaFoldDB" id="A0A0C2BRK8"/>
<proteinExistence type="predicted"/>
<dbReference type="Proteomes" id="UP000031572">
    <property type="component" value="Unassembled WGS sequence"/>
</dbReference>
<dbReference type="OrthoDB" id="8779579at2"/>
<organism evidence="1 2">
    <name type="scientific">Noviherbaspirillum autotrophicum</name>
    <dbReference type="NCBI Taxonomy" id="709839"/>
    <lineage>
        <taxon>Bacteria</taxon>
        <taxon>Pseudomonadati</taxon>
        <taxon>Pseudomonadota</taxon>
        <taxon>Betaproteobacteria</taxon>
        <taxon>Burkholderiales</taxon>
        <taxon>Oxalobacteraceae</taxon>
        <taxon>Noviherbaspirillum</taxon>
    </lineage>
</organism>
<protein>
    <submittedName>
        <fullName evidence="1">Uncharacterized protein</fullName>
    </submittedName>
</protein>
<evidence type="ECO:0000313" key="1">
    <source>
        <dbReference type="EMBL" id="KIF80711.1"/>
    </source>
</evidence>
<evidence type="ECO:0000313" key="2">
    <source>
        <dbReference type="Proteomes" id="UP000031572"/>
    </source>
</evidence>
<gene>
    <name evidence="1" type="ORF">TSA66_07635</name>
</gene>
<dbReference type="RefSeq" id="WP_040039609.1">
    <property type="nucleotide sequence ID" value="NZ_JWJG01000028.1"/>
</dbReference>